<evidence type="ECO:0000259" key="7">
    <source>
        <dbReference type="Pfam" id="PF01095"/>
    </source>
</evidence>
<evidence type="ECO:0000256" key="5">
    <source>
        <dbReference type="ARBA" id="ARBA00023085"/>
    </source>
</evidence>
<evidence type="ECO:0000313" key="8">
    <source>
        <dbReference type="EMBL" id="OSX63085.1"/>
    </source>
</evidence>
<dbReference type="PANTHER" id="PTHR31321:SF137">
    <property type="entry name" value="PECTIN METHYL ESTERASE (EUROFUNG)"/>
    <property type="match status" value="1"/>
</dbReference>
<keyword evidence="5" id="KW-0063">Aspartyl esterase</keyword>
<dbReference type="RefSeq" id="XP_024339879.1">
    <property type="nucleotide sequence ID" value="XM_024485344.1"/>
</dbReference>
<dbReference type="EMBL" id="KZ110596">
    <property type="protein sequence ID" value="OSX63085.1"/>
    <property type="molecule type" value="Genomic_DNA"/>
</dbReference>
<dbReference type="OrthoDB" id="2019149at2759"/>
<feature type="signal peptide" evidence="6">
    <location>
        <begin position="1"/>
        <end position="25"/>
    </location>
</feature>
<dbReference type="Proteomes" id="UP000194127">
    <property type="component" value="Unassembled WGS sequence"/>
</dbReference>
<dbReference type="Pfam" id="PF01095">
    <property type="entry name" value="Pectinesterase"/>
    <property type="match status" value="1"/>
</dbReference>
<evidence type="ECO:0000256" key="1">
    <source>
        <dbReference type="ARBA" id="ARBA00005184"/>
    </source>
</evidence>
<organism evidence="8 9">
    <name type="scientific">Postia placenta MAD-698-R-SB12</name>
    <dbReference type="NCBI Taxonomy" id="670580"/>
    <lineage>
        <taxon>Eukaryota</taxon>
        <taxon>Fungi</taxon>
        <taxon>Dikarya</taxon>
        <taxon>Basidiomycota</taxon>
        <taxon>Agaricomycotina</taxon>
        <taxon>Agaricomycetes</taxon>
        <taxon>Polyporales</taxon>
        <taxon>Adustoporiaceae</taxon>
        <taxon>Rhodonia</taxon>
    </lineage>
</organism>
<dbReference type="STRING" id="670580.A0A1X6N3A8"/>
<keyword evidence="9" id="KW-1185">Reference proteome</keyword>
<gene>
    <name evidence="8" type="ORF">POSPLADRAFT_1141771</name>
</gene>
<dbReference type="AlphaFoldDB" id="A0A1X6N3A8"/>
<dbReference type="InterPro" id="IPR012334">
    <property type="entry name" value="Pectin_lyas_fold"/>
</dbReference>
<feature type="chain" id="PRO_5011114937" description="pectinesterase" evidence="6">
    <location>
        <begin position="26"/>
        <end position="387"/>
    </location>
</feature>
<accession>A0A1X6N3A8</accession>
<protein>
    <recommendedName>
        <fullName evidence="3">pectinesterase</fullName>
        <ecNumber evidence="3">3.1.1.11</ecNumber>
    </recommendedName>
</protein>
<name>A0A1X6N3A8_9APHY</name>
<dbReference type="EC" id="3.1.1.11" evidence="3"/>
<evidence type="ECO:0000256" key="6">
    <source>
        <dbReference type="SAM" id="SignalP"/>
    </source>
</evidence>
<sequence length="387" mass="41919">MASSTSLRLLITVMMLLFHCSSAVALDRIACQFPTPDPLAGCPAGTLLVGPPSTGAPFSSIQSAIITIPNDTTSYTVLILPGTYTEQVNITRPGPLTLLGQTDVPTNQSYNAVTVAWAAVAGPSDNARTSTLTVAPPRGSSMGSTDFRAYNIDFVNDYAPYSDTPSLAIDISYANAGFYYCAFYSYQDTIYIGTLGNSYMYSSTIAGQTDFLFGYGTLWIQSSILSLRSCGGGITAWKGTNTTFDNMYGVYIHDSAVLPENATVAAEEVGKCALGRPWNAQHRSLFARTYLSPEIRASGYIPWQETDPRIDYNTTMAEYQTYGPGFNLTGRLDAGVEFNLTQGPLTAHPILTEEEYISGGYSSPETIFQDDQGTFGYTGWIDRTPWL</sequence>
<dbReference type="GO" id="GO:0045490">
    <property type="term" value="P:pectin catabolic process"/>
    <property type="evidence" value="ECO:0007669"/>
    <property type="project" value="UniProtKB-UniPathway"/>
</dbReference>
<dbReference type="SUPFAM" id="SSF51126">
    <property type="entry name" value="Pectin lyase-like"/>
    <property type="match status" value="1"/>
</dbReference>
<dbReference type="InterPro" id="IPR000070">
    <property type="entry name" value="Pectinesterase_cat"/>
</dbReference>
<feature type="domain" description="Pectinesterase catalytic" evidence="7">
    <location>
        <begin position="57"/>
        <end position="332"/>
    </location>
</feature>
<evidence type="ECO:0000256" key="2">
    <source>
        <dbReference type="ARBA" id="ARBA00008891"/>
    </source>
</evidence>
<dbReference type="PANTHER" id="PTHR31321">
    <property type="entry name" value="ACYL-COA THIOESTER HYDROLASE YBHC-RELATED"/>
    <property type="match status" value="1"/>
</dbReference>
<comment type="similarity">
    <text evidence="2">Belongs to the pectinesterase family.</text>
</comment>
<keyword evidence="4" id="KW-0378">Hydrolase</keyword>
<keyword evidence="6" id="KW-0732">Signal</keyword>
<dbReference type="GO" id="GO:0030599">
    <property type="term" value="F:pectinesterase activity"/>
    <property type="evidence" value="ECO:0007669"/>
    <property type="project" value="UniProtKB-EC"/>
</dbReference>
<evidence type="ECO:0000256" key="4">
    <source>
        <dbReference type="ARBA" id="ARBA00022801"/>
    </source>
</evidence>
<evidence type="ECO:0000256" key="3">
    <source>
        <dbReference type="ARBA" id="ARBA00013229"/>
    </source>
</evidence>
<dbReference type="UniPathway" id="UPA00545">
    <property type="reaction ID" value="UER00823"/>
</dbReference>
<dbReference type="GeneID" id="36330293"/>
<dbReference type="GO" id="GO:0042545">
    <property type="term" value="P:cell wall modification"/>
    <property type="evidence" value="ECO:0007669"/>
    <property type="project" value="InterPro"/>
</dbReference>
<reference evidence="8 9" key="1">
    <citation type="submission" date="2017-04" db="EMBL/GenBank/DDBJ databases">
        <title>Genome Sequence of the Model Brown-Rot Fungus Postia placenta SB12.</title>
        <authorList>
            <consortium name="DOE Joint Genome Institute"/>
            <person name="Gaskell J."/>
            <person name="Kersten P."/>
            <person name="Larrondo L.F."/>
            <person name="Canessa P."/>
            <person name="Martinez D."/>
            <person name="Hibbett D."/>
            <person name="Schmoll M."/>
            <person name="Kubicek C.P."/>
            <person name="Martinez A.T."/>
            <person name="Yadav J."/>
            <person name="Master E."/>
            <person name="Magnuson J.K."/>
            <person name="James T."/>
            <person name="Yaver D."/>
            <person name="Berka R."/>
            <person name="Labutti K."/>
            <person name="Lipzen A."/>
            <person name="Aerts A."/>
            <person name="Barry K."/>
            <person name="Henrissat B."/>
            <person name="Blanchette R."/>
            <person name="Grigoriev I."/>
            <person name="Cullen D."/>
        </authorList>
    </citation>
    <scope>NUCLEOTIDE SEQUENCE [LARGE SCALE GENOMIC DNA]</scope>
    <source>
        <strain evidence="8 9">MAD-698-R-SB12</strain>
    </source>
</reference>
<proteinExistence type="inferred from homology"/>
<dbReference type="Gene3D" id="2.160.20.10">
    <property type="entry name" value="Single-stranded right-handed beta-helix, Pectin lyase-like"/>
    <property type="match status" value="1"/>
</dbReference>
<evidence type="ECO:0000313" key="9">
    <source>
        <dbReference type="Proteomes" id="UP000194127"/>
    </source>
</evidence>
<dbReference type="InterPro" id="IPR011050">
    <property type="entry name" value="Pectin_lyase_fold/virulence"/>
</dbReference>
<comment type="pathway">
    <text evidence="1">Glycan metabolism; pectin degradation; 2-dehydro-3-deoxy-D-gluconate from pectin: step 1/5.</text>
</comment>